<dbReference type="InterPro" id="IPR016160">
    <property type="entry name" value="Ald_DH_CS_CYS"/>
</dbReference>
<evidence type="ECO:0000256" key="3">
    <source>
        <dbReference type="ARBA" id="ARBA00023027"/>
    </source>
</evidence>
<gene>
    <name evidence="8" type="ORF">WHI96_05540</name>
</gene>
<keyword evidence="9" id="KW-1185">Reference proteome</keyword>
<sequence length="457" mass="46828">MSTTTLTGSAGAPGAGAPDATAADVERAVAAAVEAGRRWAATPAPERRDVLRRAAHGLQARREELVGLVTAETGSIRAKAEAEVADSIEELHAAAALALHPTAQVLPSAVPGRSNVVERVPVGVVGVITGWNFPMHLALRIAAPALALGNAVLVKPAPETPLSGGAGWADALTAAGLPDGLLGVLPGRAAGPALVEHADVDLIHFTGSTAVGREIARIAGGALKRVALELGGNNPAVVLADADLERTVPLTAGGTFVHQGQVCIATGRHIVVADVAEDYLARLAEHARGLRVGDPAIDPTVDLGPLISERQAERAQRLVADTVAQGAELLTGGTREGRYFPATVVAGVRPGMPLFEEETFAPVAAVTVAADTDEAVALANATEYGLSASVFTRDLERGRAVASRLRAGMVHVNDMTALNETHVPFGGVGASGVGQRFGGAANVELLTEQRWVSVRRL</sequence>
<name>A0ABV1JRU4_9PSEU</name>
<feature type="domain" description="Aldehyde dehydrogenase" evidence="7">
    <location>
        <begin position="14"/>
        <end position="452"/>
    </location>
</feature>
<dbReference type="PROSITE" id="PS00070">
    <property type="entry name" value="ALDEHYDE_DEHYDR_CYS"/>
    <property type="match status" value="1"/>
</dbReference>
<evidence type="ECO:0000256" key="6">
    <source>
        <dbReference type="SAM" id="MobiDB-lite"/>
    </source>
</evidence>
<dbReference type="InterPro" id="IPR016162">
    <property type="entry name" value="Ald_DH_N"/>
</dbReference>
<dbReference type="PANTHER" id="PTHR42986:SF1">
    <property type="entry name" value="BENZALDEHYDE DEHYDROGENASE YFMT"/>
    <property type="match status" value="1"/>
</dbReference>
<dbReference type="Gene3D" id="3.40.605.10">
    <property type="entry name" value="Aldehyde Dehydrogenase, Chain A, domain 1"/>
    <property type="match status" value="1"/>
</dbReference>
<comment type="similarity">
    <text evidence="1 5">Belongs to the aldehyde dehydrogenase family.</text>
</comment>
<evidence type="ECO:0000313" key="8">
    <source>
        <dbReference type="EMBL" id="MEQ3538274.1"/>
    </source>
</evidence>
<evidence type="ECO:0000256" key="4">
    <source>
        <dbReference type="PROSITE-ProRule" id="PRU10007"/>
    </source>
</evidence>
<proteinExistence type="inferred from homology"/>
<keyword evidence="2 5" id="KW-0560">Oxidoreductase</keyword>
<dbReference type="InterPro" id="IPR016161">
    <property type="entry name" value="Ald_DH/histidinol_DH"/>
</dbReference>
<dbReference type="RefSeq" id="WP_345642011.1">
    <property type="nucleotide sequence ID" value="NZ_BAABLY010000008.1"/>
</dbReference>
<comment type="caution">
    <text evidence="8">The sequence shown here is derived from an EMBL/GenBank/DDBJ whole genome shotgun (WGS) entry which is preliminary data.</text>
</comment>
<dbReference type="Gene3D" id="3.40.309.10">
    <property type="entry name" value="Aldehyde Dehydrogenase, Chain A, domain 2"/>
    <property type="match status" value="1"/>
</dbReference>
<reference evidence="8 9" key="1">
    <citation type="submission" date="2024-03" db="EMBL/GenBank/DDBJ databases">
        <title>Draft genome sequence of Pseudonocardia tropica JCM 19149.</title>
        <authorList>
            <person name="Butdee W."/>
            <person name="Duangmal K."/>
        </authorList>
    </citation>
    <scope>NUCLEOTIDE SEQUENCE [LARGE SCALE GENOMIC DNA]</scope>
    <source>
        <strain evidence="8 9">JCM 19149</strain>
    </source>
</reference>
<dbReference type="PANTHER" id="PTHR42986">
    <property type="entry name" value="BENZALDEHYDE DEHYDROGENASE YFMT"/>
    <property type="match status" value="1"/>
</dbReference>
<dbReference type="InterPro" id="IPR016163">
    <property type="entry name" value="Ald_DH_C"/>
</dbReference>
<feature type="region of interest" description="Disordered" evidence="6">
    <location>
        <begin position="1"/>
        <end position="20"/>
    </location>
</feature>
<feature type="active site" evidence="4">
    <location>
        <position position="229"/>
    </location>
</feature>
<dbReference type="Pfam" id="PF00171">
    <property type="entry name" value="Aldedh"/>
    <property type="match status" value="1"/>
</dbReference>
<evidence type="ECO:0000256" key="5">
    <source>
        <dbReference type="RuleBase" id="RU003345"/>
    </source>
</evidence>
<dbReference type="InterPro" id="IPR029510">
    <property type="entry name" value="Ald_DH_CS_GLU"/>
</dbReference>
<evidence type="ECO:0000259" key="7">
    <source>
        <dbReference type="Pfam" id="PF00171"/>
    </source>
</evidence>
<dbReference type="PROSITE" id="PS00687">
    <property type="entry name" value="ALDEHYDE_DEHYDR_GLU"/>
    <property type="match status" value="1"/>
</dbReference>
<protein>
    <submittedName>
        <fullName evidence="8">Aldehyde dehydrogenase family protein</fullName>
    </submittedName>
</protein>
<organism evidence="8 9">
    <name type="scientific">Pseudonocardia tropica</name>
    <dbReference type="NCBI Taxonomy" id="681289"/>
    <lineage>
        <taxon>Bacteria</taxon>
        <taxon>Bacillati</taxon>
        <taxon>Actinomycetota</taxon>
        <taxon>Actinomycetes</taxon>
        <taxon>Pseudonocardiales</taxon>
        <taxon>Pseudonocardiaceae</taxon>
        <taxon>Pseudonocardia</taxon>
    </lineage>
</organism>
<dbReference type="InterPro" id="IPR015590">
    <property type="entry name" value="Aldehyde_DH_dom"/>
</dbReference>
<dbReference type="SUPFAM" id="SSF53720">
    <property type="entry name" value="ALDH-like"/>
    <property type="match status" value="1"/>
</dbReference>
<keyword evidence="3" id="KW-0520">NAD</keyword>
<dbReference type="Proteomes" id="UP001464923">
    <property type="component" value="Unassembled WGS sequence"/>
</dbReference>
<dbReference type="EMBL" id="JBEDNP010000003">
    <property type="protein sequence ID" value="MEQ3538274.1"/>
    <property type="molecule type" value="Genomic_DNA"/>
</dbReference>
<evidence type="ECO:0000256" key="1">
    <source>
        <dbReference type="ARBA" id="ARBA00009986"/>
    </source>
</evidence>
<evidence type="ECO:0000256" key="2">
    <source>
        <dbReference type="ARBA" id="ARBA00023002"/>
    </source>
</evidence>
<evidence type="ECO:0000313" key="9">
    <source>
        <dbReference type="Proteomes" id="UP001464923"/>
    </source>
</evidence>
<accession>A0ABV1JRU4</accession>